<dbReference type="Pfam" id="PF03081">
    <property type="entry name" value="Exo70_C"/>
    <property type="match status" value="1"/>
</dbReference>
<dbReference type="Gene3D" id="1.20.1280.170">
    <property type="entry name" value="Exocyst complex component Exo70"/>
    <property type="match status" value="1"/>
</dbReference>
<dbReference type="GO" id="GO:0005546">
    <property type="term" value="F:phosphatidylinositol-4,5-bisphosphate binding"/>
    <property type="evidence" value="ECO:0007669"/>
    <property type="project" value="InterPro"/>
</dbReference>
<dbReference type="InterPro" id="IPR046364">
    <property type="entry name" value="Exo70_C"/>
</dbReference>
<keyword evidence="3 4" id="KW-0268">Exocytosis</keyword>
<evidence type="ECO:0000256" key="4">
    <source>
        <dbReference type="RuleBase" id="RU365026"/>
    </source>
</evidence>
<evidence type="ECO:0000256" key="2">
    <source>
        <dbReference type="ARBA" id="ARBA00022448"/>
    </source>
</evidence>
<dbReference type="GO" id="GO:0000145">
    <property type="term" value="C:exocyst"/>
    <property type="evidence" value="ECO:0007669"/>
    <property type="project" value="InterPro"/>
</dbReference>
<dbReference type="SUPFAM" id="SSF74788">
    <property type="entry name" value="Cullin repeat-like"/>
    <property type="match status" value="1"/>
</dbReference>
<dbReference type="EMBL" id="KQ241744">
    <property type="protein sequence ID" value="KNC84745.1"/>
    <property type="molecule type" value="Genomic_DNA"/>
</dbReference>
<dbReference type="Proteomes" id="UP000054560">
    <property type="component" value="Unassembled WGS sequence"/>
</dbReference>
<dbReference type="OrthoDB" id="1922221at2759"/>
<accession>A0A0L0G6U6</accession>
<gene>
    <name evidence="6" type="ORF">SARC_03057</name>
</gene>
<evidence type="ECO:0000313" key="7">
    <source>
        <dbReference type="Proteomes" id="UP000054560"/>
    </source>
</evidence>
<dbReference type="GO" id="GO:0006887">
    <property type="term" value="P:exocytosis"/>
    <property type="evidence" value="ECO:0007669"/>
    <property type="project" value="UniProtKB-KW"/>
</dbReference>
<evidence type="ECO:0000313" key="6">
    <source>
        <dbReference type="EMBL" id="KNC84745.1"/>
    </source>
</evidence>
<dbReference type="STRING" id="667725.A0A0L0G6U6"/>
<protein>
    <recommendedName>
        <fullName evidence="4">Exocyst subunit Exo70 family protein</fullName>
    </recommendedName>
</protein>
<dbReference type="GO" id="GO:0015031">
    <property type="term" value="P:protein transport"/>
    <property type="evidence" value="ECO:0007669"/>
    <property type="project" value="UniProtKB-KW"/>
</dbReference>
<dbReference type="GeneID" id="25903561"/>
<dbReference type="InterPro" id="IPR016159">
    <property type="entry name" value="Cullin_repeat-like_dom_sf"/>
</dbReference>
<name>A0A0L0G6U6_9EUKA</name>
<proteinExistence type="inferred from homology"/>
<evidence type="ECO:0000256" key="3">
    <source>
        <dbReference type="ARBA" id="ARBA00022483"/>
    </source>
</evidence>
<sequence length="145" mass="17340">TCRNSDFFDDLGHGFDKIFSGVVNSQIESYKTSWTRCLNYLLEEPLDSSLKFSKNVKDDIKERFKGFNTEFEEIRQRQMKYSVPDDELKVFLRKLNEEILLPHYKDFRSRADKIHFSKNTQKYIKYSVQSLKIMLNKFFDPNANI</sequence>
<comment type="function">
    <text evidence="4">Component of the exocyst complex.</text>
</comment>
<evidence type="ECO:0000259" key="5">
    <source>
        <dbReference type="Pfam" id="PF03081"/>
    </source>
</evidence>
<comment type="similarity">
    <text evidence="1 4">Belongs to the EXO70 family.</text>
</comment>
<keyword evidence="2 4" id="KW-0813">Transport</keyword>
<keyword evidence="7" id="KW-1185">Reference proteome</keyword>
<evidence type="ECO:0000256" key="1">
    <source>
        <dbReference type="ARBA" id="ARBA00006756"/>
    </source>
</evidence>
<dbReference type="PANTHER" id="PTHR12542">
    <property type="entry name" value="EXOCYST COMPLEX PROTEIN EXO70"/>
    <property type="match status" value="1"/>
</dbReference>
<reference evidence="6 7" key="1">
    <citation type="submission" date="2011-02" db="EMBL/GenBank/DDBJ databases">
        <title>The Genome Sequence of Sphaeroforma arctica JP610.</title>
        <authorList>
            <consortium name="The Broad Institute Genome Sequencing Platform"/>
            <person name="Russ C."/>
            <person name="Cuomo C."/>
            <person name="Young S.K."/>
            <person name="Zeng Q."/>
            <person name="Gargeya S."/>
            <person name="Alvarado L."/>
            <person name="Berlin A."/>
            <person name="Chapman S.B."/>
            <person name="Chen Z."/>
            <person name="Freedman E."/>
            <person name="Gellesch M."/>
            <person name="Goldberg J."/>
            <person name="Griggs A."/>
            <person name="Gujja S."/>
            <person name="Heilman E."/>
            <person name="Heiman D."/>
            <person name="Howarth C."/>
            <person name="Mehta T."/>
            <person name="Neiman D."/>
            <person name="Pearson M."/>
            <person name="Roberts A."/>
            <person name="Saif S."/>
            <person name="Shea T."/>
            <person name="Shenoy N."/>
            <person name="Sisk P."/>
            <person name="Stolte C."/>
            <person name="Sykes S."/>
            <person name="White J."/>
            <person name="Yandava C."/>
            <person name="Burger G."/>
            <person name="Gray M.W."/>
            <person name="Holland P.W.H."/>
            <person name="King N."/>
            <person name="Lang F.B.F."/>
            <person name="Roger A.J."/>
            <person name="Ruiz-Trillo I."/>
            <person name="Haas B."/>
            <person name="Nusbaum C."/>
            <person name="Birren B."/>
        </authorList>
    </citation>
    <scope>NUCLEOTIDE SEQUENCE [LARGE SCALE GENOMIC DNA]</scope>
    <source>
        <strain evidence="6 7">JP610</strain>
    </source>
</reference>
<keyword evidence="4" id="KW-0653">Protein transport</keyword>
<dbReference type="AlphaFoldDB" id="A0A0L0G6U6"/>
<organism evidence="6 7">
    <name type="scientific">Sphaeroforma arctica JP610</name>
    <dbReference type="NCBI Taxonomy" id="667725"/>
    <lineage>
        <taxon>Eukaryota</taxon>
        <taxon>Ichthyosporea</taxon>
        <taxon>Ichthyophonida</taxon>
        <taxon>Sphaeroforma</taxon>
    </lineage>
</organism>
<feature type="non-terminal residue" evidence="6">
    <location>
        <position position="1"/>
    </location>
</feature>
<dbReference type="PANTHER" id="PTHR12542:SF41">
    <property type="entry name" value="EXOCYST COMPLEX COMPONENT 7"/>
    <property type="match status" value="1"/>
</dbReference>
<feature type="domain" description="Exocyst complex subunit Exo70 C-terminal" evidence="5">
    <location>
        <begin position="3"/>
        <end position="136"/>
    </location>
</feature>
<dbReference type="RefSeq" id="XP_014158647.1">
    <property type="nucleotide sequence ID" value="XM_014303172.1"/>
</dbReference>
<dbReference type="eggNOG" id="KOG2344">
    <property type="taxonomic scope" value="Eukaryota"/>
</dbReference>
<dbReference type="InterPro" id="IPR004140">
    <property type="entry name" value="Exo70"/>
</dbReference>